<organism evidence="1 2">
    <name type="scientific">Hanseniaspora valbyensis NRRL Y-1626</name>
    <dbReference type="NCBI Taxonomy" id="766949"/>
    <lineage>
        <taxon>Eukaryota</taxon>
        <taxon>Fungi</taxon>
        <taxon>Dikarya</taxon>
        <taxon>Ascomycota</taxon>
        <taxon>Saccharomycotina</taxon>
        <taxon>Saccharomycetes</taxon>
        <taxon>Saccharomycodales</taxon>
        <taxon>Saccharomycodaceae</taxon>
        <taxon>Hanseniaspora</taxon>
    </lineage>
</organism>
<evidence type="ECO:0000313" key="1">
    <source>
        <dbReference type="EMBL" id="OBA24983.1"/>
    </source>
</evidence>
<dbReference type="Proteomes" id="UP000092321">
    <property type="component" value="Unassembled WGS sequence"/>
</dbReference>
<comment type="caution">
    <text evidence="1">The sequence shown here is derived from an EMBL/GenBank/DDBJ whole genome shotgun (WGS) entry which is preliminary data.</text>
</comment>
<protein>
    <submittedName>
        <fullName evidence="1">Uncharacterized protein</fullName>
    </submittedName>
</protein>
<evidence type="ECO:0000313" key="2">
    <source>
        <dbReference type="Proteomes" id="UP000092321"/>
    </source>
</evidence>
<dbReference type="EMBL" id="LXPE01000306">
    <property type="protein sequence ID" value="OBA24983.1"/>
    <property type="molecule type" value="Genomic_DNA"/>
</dbReference>
<accession>A0A1B7T8D9</accession>
<name>A0A1B7T8D9_9ASCO</name>
<sequence length="434" mass="49356">MGTSMLDAYLDLGFLNEQQRTKINTKNKARFTESSSGALVEILDLLSVNSLSKTVDVNYLAILLCQFMTYKFTDSLKIDYDGHFTEKDFNTDDHLSGPGSLALKTFKLREERILRCGPFFDDPALRTDNSNQVDSQIHDLISKIGVKRNYKRVSSEENADKNDTEMFRNGKTRLLKECVNSIQAYRVFVKNEMRKLCHVPNDTMNVENSIQDQVAMKIYKSFKRKNTLNSVIHSRFIRLGNPDIMTYVLNFMQSLVIQTTSNERSFSVFRFVKGNYKNNINNDLFEAYLHMSMWNSVRKKNDFFNTLNKGVEIRTLRDMHYKINSFTGTENQSDQSVQTSQLDNGTITNAPNIQASQTVYHNNGTIINAPNIQVSQTVYHNNGTITNAPNIQASQTINHNSGTITNAPNIEASQTINHINGTISNDLNSEVNQS</sequence>
<gene>
    <name evidence="1" type="ORF">HANVADRAFT_63964</name>
</gene>
<proteinExistence type="predicted"/>
<reference evidence="2" key="1">
    <citation type="journal article" date="2016" name="Proc. Natl. Acad. Sci. U.S.A.">
        <title>Comparative genomics of biotechnologically important yeasts.</title>
        <authorList>
            <person name="Riley R."/>
            <person name="Haridas S."/>
            <person name="Wolfe K.H."/>
            <person name="Lopes M.R."/>
            <person name="Hittinger C.T."/>
            <person name="Goeker M."/>
            <person name="Salamov A.A."/>
            <person name="Wisecaver J.H."/>
            <person name="Long T.M."/>
            <person name="Calvey C.H."/>
            <person name="Aerts A.L."/>
            <person name="Barry K.W."/>
            <person name="Choi C."/>
            <person name="Clum A."/>
            <person name="Coughlan A.Y."/>
            <person name="Deshpande S."/>
            <person name="Douglass A.P."/>
            <person name="Hanson S.J."/>
            <person name="Klenk H.-P."/>
            <person name="LaButti K.M."/>
            <person name="Lapidus A."/>
            <person name="Lindquist E.A."/>
            <person name="Lipzen A.M."/>
            <person name="Meier-Kolthoff J.P."/>
            <person name="Ohm R.A."/>
            <person name="Otillar R.P."/>
            <person name="Pangilinan J.L."/>
            <person name="Peng Y."/>
            <person name="Rokas A."/>
            <person name="Rosa C.A."/>
            <person name="Scheuner C."/>
            <person name="Sibirny A.A."/>
            <person name="Slot J.C."/>
            <person name="Stielow J.B."/>
            <person name="Sun H."/>
            <person name="Kurtzman C.P."/>
            <person name="Blackwell M."/>
            <person name="Grigoriev I.V."/>
            <person name="Jeffries T.W."/>
        </authorList>
    </citation>
    <scope>NUCLEOTIDE SEQUENCE [LARGE SCALE GENOMIC DNA]</scope>
    <source>
        <strain evidence="2">NRRL Y-1626</strain>
    </source>
</reference>
<dbReference type="AlphaFoldDB" id="A0A1B7T8D9"/>
<keyword evidence="2" id="KW-1185">Reference proteome</keyword>